<dbReference type="InterPro" id="IPR050172">
    <property type="entry name" value="SsuD_RutA_monooxygenase"/>
</dbReference>
<dbReference type="GO" id="GO:0046306">
    <property type="term" value="P:alkanesulfonate catabolic process"/>
    <property type="evidence" value="ECO:0007669"/>
    <property type="project" value="TreeGrafter"/>
</dbReference>
<dbReference type="Pfam" id="PF00296">
    <property type="entry name" value="Bac_luciferase"/>
    <property type="match status" value="1"/>
</dbReference>
<name>A0A2Z3YQV5_9CORY</name>
<dbReference type="OrthoDB" id="9814695at2"/>
<keyword evidence="7" id="KW-1185">Reference proteome</keyword>
<keyword evidence="1" id="KW-0285">Flavoprotein</keyword>
<keyword evidence="3 6" id="KW-0560">Oxidoreductase</keyword>
<keyword evidence="4 6" id="KW-0503">Monooxygenase</keyword>
<dbReference type="CDD" id="cd01094">
    <property type="entry name" value="Alkanesulfonate_monoxygenase"/>
    <property type="match status" value="1"/>
</dbReference>
<evidence type="ECO:0000259" key="5">
    <source>
        <dbReference type="Pfam" id="PF00296"/>
    </source>
</evidence>
<dbReference type="NCBIfam" id="TIGR04021">
    <property type="entry name" value="LLM_DMSO2_sfnG"/>
    <property type="match status" value="1"/>
</dbReference>
<protein>
    <submittedName>
        <fullName evidence="6">Pyrimidine monooxygenase RutA</fullName>
        <ecNumber evidence="6">1.14.99.46</ecNumber>
    </submittedName>
</protein>
<evidence type="ECO:0000313" key="7">
    <source>
        <dbReference type="Proteomes" id="UP000247696"/>
    </source>
</evidence>
<evidence type="ECO:0000256" key="1">
    <source>
        <dbReference type="ARBA" id="ARBA00022630"/>
    </source>
</evidence>
<accession>A0A2Z3YQV5</accession>
<feature type="domain" description="Luciferase-like" evidence="5">
    <location>
        <begin position="34"/>
        <end position="328"/>
    </location>
</feature>
<dbReference type="KEGG" id="cpre:Csp1_05980"/>
<dbReference type="EMBL" id="CP024988">
    <property type="protein sequence ID" value="AWT25410.1"/>
    <property type="molecule type" value="Genomic_DNA"/>
</dbReference>
<sequence length="364" mass="40474">MSTARVTDSISFAYWVPNVSGGLVVSDIEQTTDWGIDYNRRLARTAEQIGFDYALTQVRYLGSYGAESQHESVSFSLALLEATERLRVIAAVHPGLWHPAVLANLATTAGELYDGRFALNVVSGWLREEFRKFGEPWLEHDERYRRSAEFLQVLRAIFSGDHAEFSGDFYRLHDYSVSPRPTTAPELFQGGNSSAAQVNGGRYADWYFLNGAPVDELADQIAQVRRHAEKAGRETKIGVNAFVILDDSEAGAHARLREIIDRADRDAVEGFAESVRQAGQSSSDGKGMWANSSFEDLVQYNDGFRTGLIGTAEQITDRISELREIGVDLVLTGYLNFQEELERFGREIIAPLRASETPVPSPVP</sequence>
<dbReference type="InterPro" id="IPR036661">
    <property type="entry name" value="Luciferase-like_sf"/>
</dbReference>
<reference evidence="7" key="1">
    <citation type="submission" date="2017-11" db="EMBL/GenBank/DDBJ databases">
        <title>Otitis media/interna in a cat caused by the recently described species Corynebacterium provencense.</title>
        <authorList>
            <person name="Kittl S."/>
            <person name="Brodard I."/>
            <person name="Rychener L."/>
            <person name="Jores J."/>
            <person name="Roosje P."/>
            <person name="Gobeli Brawand S."/>
        </authorList>
    </citation>
    <scope>NUCLEOTIDE SEQUENCE [LARGE SCALE GENOMIC DNA]</scope>
    <source>
        <strain evidence="7">17KM38</strain>
    </source>
</reference>
<evidence type="ECO:0000256" key="4">
    <source>
        <dbReference type="ARBA" id="ARBA00023033"/>
    </source>
</evidence>
<dbReference type="GO" id="GO:0052614">
    <property type="term" value="F:uracil oxygenase activity"/>
    <property type="evidence" value="ECO:0007669"/>
    <property type="project" value="UniProtKB-EC"/>
</dbReference>
<dbReference type="InterPro" id="IPR011251">
    <property type="entry name" value="Luciferase-like_dom"/>
</dbReference>
<dbReference type="RefSeq" id="WP_110481030.1">
    <property type="nucleotide sequence ID" value="NZ_CP024988.1"/>
</dbReference>
<dbReference type="InterPro" id="IPR024014">
    <property type="entry name" value="DMSO2_SphG"/>
</dbReference>
<gene>
    <name evidence="6" type="primary">rutA</name>
    <name evidence="6" type="ORF">Csp1_05980</name>
</gene>
<dbReference type="EC" id="1.14.99.46" evidence="6"/>
<dbReference type="SUPFAM" id="SSF51679">
    <property type="entry name" value="Bacterial luciferase-like"/>
    <property type="match status" value="1"/>
</dbReference>
<evidence type="ECO:0000256" key="3">
    <source>
        <dbReference type="ARBA" id="ARBA00023002"/>
    </source>
</evidence>
<proteinExistence type="predicted"/>
<organism evidence="6 7">
    <name type="scientific">Corynebacterium provencense</name>
    <dbReference type="NCBI Taxonomy" id="1737425"/>
    <lineage>
        <taxon>Bacteria</taxon>
        <taxon>Bacillati</taxon>
        <taxon>Actinomycetota</taxon>
        <taxon>Actinomycetes</taxon>
        <taxon>Mycobacteriales</taxon>
        <taxon>Corynebacteriaceae</taxon>
        <taxon>Corynebacterium</taxon>
    </lineage>
</organism>
<evidence type="ECO:0000256" key="2">
    <source>
        <dbReference type="ARBA" id="ARBA00022643"/>
    </source>
</evidence>
<dbReference type="PANTHER" id="PTHR42847">
    <property type="entry name" value="ALKANESULFONATE MONOOXYGENASE"/>
    <property type="match status" value="1"/>
</dbReference>
<dbReference type="Proteomes" id="UP000247696">
    <property type="component" value="Chromosome"/>
</dbReference>
<keyword evidence="2" id="KW-0288">FMN</keyword>
<dbReference type="Gene3D" id="3.20.20.30">
    <property type="entry name" value="Luciferase-like domain"/>
    <property type="match status" value="1"/>
</dbReference>
<evidence type="ECO:0000313" key="6">
    <source>
        <dbReference type="EMBL" id="AWT25410.1"/>
    </source>
</evidence>
<dbReference type="AlphaFoldDB" id="A0A2Z3YQV5"/>
<dbReference type="STRING" id="1737425.GCA_900049755_00776"/>
<dbReference type="PANTHER" id="PTHR42847:SF4">
    <property type="entry name" value="ALKANESULFONATE MONOOXYGENASE-RELATED"/>
    <property type="match status" value="1"/>
</dbReference>
<dbReference type="GO" id="GO:0008726">
    <property type="term" value="F:alkanesulfonate monooxygenase activity"/>
    <property type="evidence" value="ECO:0007669"/>
    <property type="project" value="TreeGrafter"/>
</dbReference>